<keyword evidence="4" id="KW-1185">Reference proteome</keyword>
<evidence type="ECO:0000313" key="3">
    <source>
        <dbReference type="EMBL" id="GBM19988.1"/>
    </source>
</evidence>
<dbReference type="Proteomes" id="UP000499080">
    <property type="component" value="Unassembled WGS sequence"/>
</dbReference>
<evidence type="ECO:0000313" key="4">
    <source>
        <dbReference type="Proteomes" id="UP000499080"/>
    </source>
</evidence>
<evidence type="ECO:0000313" key="1">
    <source>
        <dbReference type="EMBL" id="GBM19905.1"/>
    </source>
</evidence>
<dbReference type="EMBL" id="BGPR01090607">
    <property type="protein sequence ID" value="GBM19988.1"/>
    <property type="molecule type" value="Genomic_DNA"/>
</dbReference>
<dbReference type="EMBL" id="BGPR01090586">
    <property type="protein sequence ID" value="GBM19905.1"/>
    <property type="molecule type" value="Genomic_DNA"/>
</dbReference>
<name>A0A4Y2DT07_ARAVE</name>
<sequence>MLKNNKRTYKSSNAESKSIKSMDTYCYEHGMSLPSNISLMVHLKNLEYEFTSESEEEDGESESPNDFQPLLGKLVICQVSSTASVNLIFGAVQ</sequence>
<protein>
    <submittedName>
        <fullName evidence="2">Uncharacterized protein</fullName>
    </submittedName>
</protein>
<accession>A0A4Y2DT07</accession>
<gene>
    <name evidence="2" type="ORF">AVEN_202109_1</name>
    <name evidence="3" type="ORF">AVEN_210659_1</name>
    <name evidence="1" type="ORF">AVEN_265732_1</name>
</gene>
<proteinExistence type="predicted"/>
<comment type="caution">
    <text evidence="2">The sequence shown here is derived from an EMBL/GenBank/DDBJ whole genome shotgun (WGS) entry which is preliminary data.</text>
</comment>
<reference evidence="2 4" key="1">
    <citation type="journal article" date="2019" name="Sci. Rep.">
        <title>Orb-weaving spider Araneus ventricosus genome elucidates the spidroin gene catalogue.</title>
        <authorList>
            <person name="Kono N."/>
            <person name="Nakamura H."/>
            <person name="Ohtoshi R."/>
            <person name="Moran D.A.P."/>
            <person name="Shinohara A."/>
            <person name="Yoshida Y."/>
            <person name="Fujiwara M."/>
            <person name="Mori M."/>
            <person name="Tomita M."/>
            <person name="Arakawa K."/>
        </authorList>
    </citation>
    <scope>NUCLEOTIDE SEQUENCE [LARGE SCALE GENOMIC DNA]</scope>
</reference>
<dbReference type="EMBL" id="BGPR01090606">
    <property type="protein sequence ID" value="GBM19983.1"/>
    <property type="molecule type" value="Genomic_DNA"/>
</dbReference>
<dbReference type="AlphaFoldDB" id="A0A4Y2DT07"/>
<organism evidence="2 4">
    <name type="scientific">Araneus ventricosus</name>
    <name type="common">Orbweaver spider</name>
    <name type="synonym">Epeira ventricosa</name>
    <dbReference type="NCBI Taxonomy" id="182803"/>
    <lineage>
        <taxon>Eukaryota</taxon>
        <taxon>Metazoa</taxon>
        <taxon>Ecdysozoa</taxon>
        <taxon>Arthropoda</taxon>
        <taxon>Chelicerata</taxon>
        <taxon>Arachnida</taxon>
        <taxon>Araneae</taxon>
        <taxon>Araneomorphae</taxon>
        <taxon>Entelegynae</taxon>
        <taxon>Araneoidea</taxon>
        <taxon>Araneidae</taxon>
        <taxon>Araneus</taxon>
    </lineage>
</organism>
<evidence type="ECO:0000313" key="2">
    <source>
        <dbReference type="EMBL" id="GBM19983.1"/>
    </source>
</evidence>